<evidence type="ECO:0000256" key="16">
    <source>
        <dbReference type="ARBA" id="ARBA00022989"/>
    </source>
</evidence>
<dbReference type="SUPFAM" id="SSF69572">
    <property type="entry name" value="Activating enzymes of the ubiquitin-like proteins"/>
    <property type="match status" value="1"/>
</dbReference>
<dbReference type="InterPro" id="IPR045886">
    <property type="entry name" value="ThiF/MoeB/HesA"/>
</dbReference>
<comment type="subunit">
    <text evidence="8">Homodimer.</text>
</comment>
<dbReference type="Pfam" id="PF00121">
    <property type="entry name" value="TIM"/>
    <property type="match status" value="1"/>
</dbReference>
<dbReference type="SUPFAM" id="SSF51351">
    <property type="entry name" value="Triosephosphate isomerase (TIM)"/>
    <property type="match status" value="1"/>
</dbReference>
<comment type="pathway">
    <text evidence="5">Carbohydrate biosynthesis; gluconeogenesis.</text>
</comment>
<evidence type="ECO:0000313" key="23">
    <source>
        <dbReference type="EMBL" id="EPZ32844.1"/>
    </source>
</evidence>
<dbReference type="STRING" id="988480.A0A075AWB6"/>
<dbReference type="GO" id="GO:0006094">
    <property type="term" value="P:gluconeogenesis"/>
    <property type="evidence" value="ECO:0007669"/>
    <property type="project" value="UniProtKB-UniPathway"/>
</dbReference>
<dbReference type="PANTHER" id="PTHR43267">
    <property type="entry name" value="TRNA THREONYLCARBAMOYLADENOSINE DEHYDRATASE"/>
    <property type="match status" value="1"/>
</dbReference>
<dbReference type="GO" id="GO:0008641">
    <property type="term" value="F:ubiquitin-like modifier activating enzyme activity"/>
    <property type="evidence" value="ECO:0007669"/>
    <property type="project" value="InterPro"/>
</dbReference>
<dbReference type="NCBIfam" id="TIGR00419">
    <property type="entry name" value="tim"/>
    <property type="match status" value="1"/>
</dbReference>
<dbReference type="GO" id="GO:0061504">
    <property type="term" value="P:cyclic threonylcarbamoyladenosine biosynthetic process"/>
    <property type="evidence" value="ECO:0007669"/>
    <property type="project" value="TreeGrafter"/>
</dbReference>
<dbReference type="EC" id="5.3.1.1" evidence="9"/>
<dbReference type="InterPro" id="IPR035990">
    <property type="entry name" value="TIM_sf"/>
</dbReference>
<dbReference type="CDD" id="cd00311">
    <property type="entry name" value="TIM"/>
    <property type="match status" value="1"/>
</dbReference>
<evidence type="ECO:0000256" key="18">
    <source>
        <dbReference type="ARBA" id="ARBA00023136"/>
    </source>
</evidence>
<keyword evidence="24" id="KW-1185">Reference proteome</keyword>
<keyword evidence="17" id="KW-0496">Mitochondrion</keyword>
<comment type="catalytic activity">
    <reaction evidence="1">
        <text>D-glyceraldehyde 3-phosphate = dihydroxyacetone phosphate</text>
        <dbReference type="Rhea" id="RHEA:18585"/>
        <dbReference type="ChEBI" id="CHEBI:57642"/>
        <dbReference type="ChEBI" id="CHEBI:59776"/>
        <dbReference type="EC" id="5.3.1.1"/>
    </reaction>
</comment>
<dbReference type="InterPro" id="IPR000652">
    <property type="entry name" value="Triosephosphate_isomerase"/>
</dbReference>
<sequence>MTTTEMSKSLLFLGAMTVAFTVTYFSERNGKESLKISRKTQVGFDHLLKIGEIVFDETLIREQLSRNYLYFGDEKMEKIRNSFVVVVGAGGVGSHAISMLIRTGVGKIRIIDFDQVTLSSLNRHACAVHSDVGTSKVECIKQYFSKVAPWCDIEIRNEMYNLEKSDVLLSGNPDFVIDCIDNIKTKVELLKYCHENKIPVVSSMGAGAKCDPTSIQICDISESSEDPLAKATRKSLKKFGITDGIPVVYSTERANGISLMPLSEDNVNDAKQFAPFDDFRVRILPVLGTLPALFGNTIATYVLLKITNWEHFHPLVAKNRTALYTKFHKDLVLKEGQKINLTISDLKYVFEQIWFGRSITSLDSDNLILVKWRKENPLSMFNLVCLTKNESKLHESYENLEDAYGLEFVSSVDNKLDRERTYFECLFTIFAQIGHAINSTQYSKFCKFRNQMSRRFFVGGNWKMNSSNQHLAEHTKLLNSINADDVEVVIAPPSIYLCSVRDKLDKNIGVASQNCYFVDNGAFTGEISPSMLLDNDIRYVIIGHSERRTIFHETDELIANKVAFAISKGLIVIACIGETLAERERNDTLNVVYRQLTALKEKLENEAGWKNVVIAYEPVWAIGTGKVATPAQVHKAIRDWLTKNVSSKVSSDTRIIYGGSVTADNCKELAHQPDVDGFLVGGASLKPEFVDIVRARK</sequence>
<evidence type="ECO:0000256" key="11">
    <source>
        <dbReference type="ARBA" id="ARBA00022598"/>
    </source>
</evidence>
<dbReference type="PANTHER" id="PTHR43267:SF2">
    <property type="entry name" value="TRNA THREONYLCARBAMOYLADENOSINE DEHYDRATASE 1-RELATED"/>
    <property type="match status" value="1"/>
</dbReference>
<dbReference type="HAMAP" id="MF_00147_B">
    <property type="entry name" value="TIM_B"/>
    <property type="match status" value="1"/>
</dbReference>
<evidence type="ECO:0000256" key="8">
    <source>
        <dbReference type="ARBA" id="ARBA00011738"/>
    </source>
</evidence>
<dbReference type="Pfam" id="PF00899">
    <property type="entry name" value="ThiF"/>
    <property type="match status" value="1"/>
</dbReference>
<evidence type="ECO:0000256" key="1">
    <source>
        <dbReference type="ARBA" id="ARBA00000474"/>
    </source>
</evidence>
<dbReference type="PROSITE" id="PS00171">
    <property type="entry name" value="TIM_1"/>
    <property type="match status" value="1"/>
</dbReference>
<accession>A0A075AWB6</accession>
<feature type="domain" description="THIF-type NAD/FAD binding fold" evidence="22">
    <location>
        <begin position="65"/>
        <end position="313"/>
    </location>
</feature>
<dbReference type="GO" id="GO:0004807">
    <property type="term" value="F:triose-phosphate isomerase activity"/>
    <property type="evidence" value="ECO:0007669"/>
    <property type="project" value="UniProtKB-EC"/>
</dbReference>
<dbReference type="GO" id="GO:0061503">
    <property type="term" value="F:tRNA threonylcarbamoyladenosine dehydratase"/>
    <property type="evidence" value="ECO:0007669"/>
    <property type="project" value="TreeGrafter"/>
</dbReference>
<keyword evidence="19 23" id="KW-0413">Isomerase</keyword>
<organism evidence="23 24">
    <name type="scientific">Rozella allomycis (strain CSF55)</name>
    <dbReference type="NCBI Taxonomy" id="988480"/>
    <lineage>
        <taxon>Eukaryota</taxon>
        <taxon>Fungi</taxon>
        <taxon>Fungi incertae sedis</taxon>
        <taxon>Cryptomycota</taxon>
        <taxon>Cryptomycota incertae sedis</taxon>
        <taxon>Rozella</taxon>
    </lineage>
</organism>
<dbReference type="InterPro" id="IPR013785">
    <property type="entry name" value="Aldolase_TIM"/>
</dbReference>
<evidence type="ECO:0000256" key="6">
    <source>
        <dbReference type="ARBA" id="ARBA00007422"/>
    </source>
</evidence>
<keyword evidence="16" id="KW-1133">Transmembrane helix</keyword>
<keyword evidence="13" id="KW-0547">Nucleotide-binding</keyword>
<evidence type="ECO:0000256" key="10">
    <source>
        <dbReference type="ARBA" id="ARBA00019397"/>
    </source>
</evidence>
<dbReference type="GO" id="GO:0006096">
    <property type="term" value="P:glycolytic process"/>
    <property type="evidence" value="ECO:0007669"/>
    <property type="project" value="UniProtKB-UniPathway"/>
</dbReference>
<keyword evidence="12" id="KW-0812">Transmembrane</keyword>
<dbReference type="Gene3D" id="3.40.50.720">
    <property type="entry name" value="NAD(P)-binding Rossmann-like Domain"/>
    <property type="match status" value="1"/>
</dbReference>
<dbReference type="UniPathway" id="UPA00138"/>
<comment type="pathway">
    <text evidence="4">Carbohydrate degradation; glycolysis; D-glyceraldehyde 3-phosphate from glycerone phosphate: step 1/1.</text>
</comment>
<dbReference type="GO" id="GO:0005741">
    <property type="term" value="C:mitochondrial outer membrane"/>
    <property type="evidence" value="ECO:0007669"/>
    <property type="project" value="UniProtKB-SubCell"/>
</dbReference>
<dbReference type="InterPro" id="IPR020861">
    <property type="entry name" value="Triosephosphate_isomerase_AS"/>
</dbReference>
<dbReference type="EMBL" id="KE561106">
    <property type="protein sequence ID" value="EPZ32844.1"/>
    <property type="molecule type" value="Genomic_DNA"/>
</dbReference>
<evidence type="ECO:0000256" key="15">
    <source>
        <dbReference type="ARBA" id="ARBA00022840"/>
    </source>
</evidence>
<evidence type="ECO:0000256" key="17">
    <source>
        <dbReference type="ARBA" id="ARBA00023128"/>
    </source>
</evidence>
<dbReference type="OrthoDB" id="6715177at2759"/>
<evidence type="ECO:0000256" key="13">
    <source>
        <dbReference type="ARBA" id="ARBA00022741"/>
    </source>
</evidence>
<comment type="similarity">
    <text evidence="6">Belongs to the triosephosphate isomerase family.</text>
</comment>
<dbReference type="PROSITE" id="PS51440">
    <property type="entry name" value="TIM_2"/>
    <property type="match status" value="1"/>
</dbReference>
<keyword evidence="14" id="KW-1000">Mitochondrion outer membrane</keyword>
<dbReference type="AlphaFoldDB" id="A0A075AWB6"/>
<dbReference type="InterPro" id="IPR000594">
    <property type="entry name" value="ThiF_NAD_FAD-bd"/>
</dbReference>
<evidence type="ECO:0000259" key="22">
    <source>
        <dbReference type="Pfam" id="PF00899"/>
    </source>
</evidence>
<evidence type="ECO:0000256" key="9">
    <source>
        <dbReference type="ARBA" id="ARBA00011940"/>
    </source>
</evidence>
<protein>
    <recommendedName>
        <fullName evidence="10">Triosephosphate isomerase</fullName>
        <ecNumber evidence="9">5.3.1.1</ecNumber>
    </recommendedName>
    <alternativeName>
        <fullName evidence="20">Triose-phosphate isomerase</fullName>
    </alternativeName>
</protein>
<comment type="subcellular location">
    <subcellularLocation>
        <location evidence="2">Mitochondrion membrane</location>
        <topology evidence="2">Multi-pass membrane protein</topology>
    </subcellularLocation>
    <subcellularLocation>
        <location evidence="3">Mitochondrion outer membrane</location>
    </subcellularLocation>
</comment>
<evidence type="ECO:0000313" key="24">
    <source>
        <dbReference type="Proteomes" id="UP000030755"/>
    </source>
</evidence>
<evidence type="ECO:0000256" key="3">
    <source>
        <dbReference type="ARBA" id="ARBA00004294"/>
    </source>
</evidence>
<evidence type="ECO:0000256" key="2">
    <source>
        <dbReference type="ARBA" id="ARBA00004225"/>
    </source>
</evidence>
<evidence type="ECO:0000256" key="7">
    <source>
        <dbReference type="ARBA" id="ARBA00009919"/>
    </source>
</evidence>
<dbReference type="HOGENOM" id="CLU_395446_0_0_1"/>
<proteinExistence type="inferred from homology"/>
<dbReference type="FunFam" id="3.40.50.720:FF:000125">
    <property type="entry name" value="tRNA threonylcarbamoyladenosine dehydratase 2-like"/>
    <property type="match status" value="1"/>
</dbReference>
<evidence type="ECO:0000256" key="21">
    <source>
        <dbReference type="ARBA" id="ARBA00060084"/>
    </source>
</evidence>
<evidence type="ECO:0000256" key="20">
    <source>
        <dbReference type="ARBA" id="ARBA00031906"/>
    </source>
</evidence>
<name>A0A075AWB6_ROZAC</name>
<keyword evidence="11" id="KW-0436">Ligase</keyword>
<reference evidence="23 24" key="1">
    <citation type="journal article" date="2013" name="Curr. Biol.">
        <title>Shared signatures of parasitism and phylogenomics unite Cryptomycota and microsporidia.</title>
        <authorList>
            <person name="James T.Y."/>
            <person name="Pelin A."/>
            <person name="Bonen L."/>
            <person name="Ahrendt S."/>
            <person name="Sain D."/>
            <person name="Corradi N."/>
            <person name="Stajich J.E."/>
        </authorList>
    </citation>
    <scope>NUCLEOTIDE SEQUENCE [LARGE SCALE GENOMIC DNA]</scope>
    <source>
        <strain evidence="23 24">CSF55</strain>
    </source>
</reference>
<dbReference type="CDD" id="cd00755">
    <property type="entry name" value="YgdL_like"/>
    <property type="match status" value="1"/>
</dbReference>
<evidence type="ECO:0000256" key="19">
    <source>
        <dbReference type="ARBA" id="ARBA00023235"/>
    </source>
</evidence>
<gene>
    <name evidence="23" type="ORF">O9G_004891</name>
</gene>
<dbReference type="InterPro" id="IPR035985">
    <property type="entry name" value="Ubiquitin-activating_enz"/>
</dbReference>
<dbReference type="GO" id="GO:0005524">
    <property type="term" value="F:ATP binding"/>
    <property type="evidence" value="ECO:0007669"/>
    <property type="project" value="UniProtKB-KW"/>
</dbReference>
<comment type="function">
    <text evidence="21">Catalyzes the ATP-dependent dehydration of threonylcarbamoyladenosine at position 37 (t(6)A37) to form cyclic t(6)A37 (ct(6)A37) in tRNAs that read codons beginning with adenine.</text>
</comment>
<dbReference type="Gene3D" id="3.20.20.70">
    <property type="entry name" value="Aldolase class I"/>
    <property type="match status" value="1"/>
</dbReference>
<evidence type="ECO:0000256" key="12">
    <source>
        <dbReference type="ARBA" id="ARBA00022692"/>
    </source>
</evidence>
<evidence type="ECO:0000256" key="4">
    <source>
        <dbReference type="ARBA" id="ARBA00004680"/>
    </source>
</evidence>
<dbReference type="InterPro" id="IPR022896">
    <property type="entry name" value="TrioseP_Isoase_bac/euk"/>
</dbReference>
<keyword evidence="15" id="KW-0067">ATP-binding</keyword>
<dbReference type="Proteomes" id="UP000030755">
    <property type="component" value="Unassembled WGS sequence"/>
</dbReference>
<dbReference type="UniPathway" id="UPA00109">
    <property type="reaction ID" value="UER00189"/>
</dbReference>
<evidence type="ECO:0000256" key="14">
    <source>
        <dbReference type="ARBA" id="ARBA00022787"/>
    </source>
</evidence>
<evidence type="ECO:0000256" key="5">
    <source>
        <dbReference type="ARBA" id="ARBA00004742"/>
    </source>
</evidence>
<comment type="similarity">
    <text evidence="7">Belongs to the HesA/MoeB/ThiF family.</text>
</comment>
<dbReference type="FunFam" id="3.20.20.70:FF:000025">
    <property type="entry name" value="Triosephosphate isomerase"/>
    <property type="match status" value="1"/>
</dbReference>
<keyword evidence="18" id="KW-0472">Membrane</keyword>